<dbReference type="InterPro" id="IPR010977">
    <property type="entry name" value="Aromatic_deC"/>
</dbReference>
<dbReference type="FunFam" id="3.40.640.10:FF:000025">
    <property type="entry name" value="Histidine decarboxylase"/>
    <property type="match status" value="1"/>
</dbReference>
<dbReference type="InterPro" id="IPR015424">
    <property type="entry name" value="PyrdxlP-dep_Trfase"/>
</dbReference>
<reference evidence="12 13" key="1">
    <citation type="submission" date="2020-04" db="EMBL/GenBank/DDBJ databases">
        <authorList>
            <person name="Alioto T."/>
            <person name="Alioto T."/>
            <person name="Gomez Garrido J."/>
        </authorList>
    </citation>
    <scope>NUCLEOTIDE SEQUENCE [LARGE SCALE GENOMIC DNA]</scope>
</reference>
<dbReference type="PANTHER" id="PTHR11999:SF167">
    <property type="entry name" value="AROMATIC-L-AMINO-ACID DECARBOXYLASE"/>
    <property type="match status" value="1"/>
</dbReference>
<protein>
    <recommendedName>
        <fullName evidence="9">Aromatic-L-amino-acid decarboxylase</fullName>
        <ecNumber evidence="8">4.1.1.28</ecNumber>
    </recommendedName>
    <alternativeName>
        <fullName evidence="10">DOPA decarboxylase</fullName>
    </alternativeName>
</protein>
<dbReference type="PROSITE" id="PS00392">
    <property type="entry name" value="DDC_GAD_HDC_YDC"/>
    <property type="match status" value="2"/>
</dbReference>
<dbReference type="CDD" id="cd06450">
    <property type="entry name" value="DOPA_deC_like"/>
    <property type="match status" value="1"/>
</dbReference>
<dbReference type="Pfam" id="PF00282">
    <property type="entry name" value="Pyridoxal_deC"/>
    <property type="match status" value="2"/>
</dbReference>
<dbReference type="PANTHER" id="PTHR11999">
    <property type="entry name" value="GROUP II PYRIDOXAL-5-PHOSPHATE DECARBOXYLASE"/>
    <property type="match status" value="1"/>
</dbReference>
<proteinExistence type="inferred from homology"/>
<keyword evidence="6 11" id="KW-0663">Pyridoxal phosphate</keyword>
<dbReference type="InterPro" id="IPR002129">
    <property type="entry name" value="PyrdxlP-dep_de-COase"/>
</dbReference>
<dbReference type="GO" id="GO:0019752">
    <property type="term" value="P:carboxylic acid metabolic process"/>
    <property type="evidence" value="ECO:0007669"/>
    <property type="project" value="InterPro"/>
</dbReference>
<name>A0A8S1C9R1_9INSE</name>
<sequence>MADFIANYLENIRERHVLSTVEPGYIRNLLPVAPPEDGEKWQAVMDDLEKVIMPGVTHWHHPQFHAYFPTANSYPAIVADMLSGAIACLGFSWITSPACTELEMVMLDWLGKMIELPADFLSGSNGNGGGVIQGTASEATLVALLGAKAKVLKKIDELTPNTSSDEGAAAKLVAYCSEHAHSSVERADKQAGLIPFFAVATLGTTNCCAFDDLDEIGTVCRDEDVWLHVDAAYAGSAFICPEFRPLMKGVEKADSFNFNPHKWMLVNFDCAAMWLKEPSYIVEPFRVEAAYLKHNHQGTVPDFRNWQIPFGRRFRSLKLWFVLRIYGVKGLQAYIRKQVALAKQFEGLVLQDSRFELVCPASMGLVCFRLKGRNELNEILLKKINSHAGGHGARIPRSCFVSDRAFKYLVLNSLTLHSTPIKCINPRLEFYIYTMIELYLNSHRAVVIPSSRSGLAPHHSVCSLCNDRMDTNEFKEFAKSMADFIGNYLDNIRDRRVLPTVEPGYIRPLLPETAPEEGEKWQAVMDDLEKVIMPGVTHWHHPQFHAYFPTANSYPAIVADMLSGAIACIGFSWIASPACTELEVIMLDWLGKMLDLPAEFLACSNGKGGGVIQGTASEASLVALLGAKAKALRKAKELEPDTPEAVLTSNLVGYCSDQAHSSVERAGLLGGVKLRSVAAGDDYRLRGEALRTAIREDKEAGLTPFFVVATLGTTNCCAFDDLDEIGTVCRDEDVWLHVDAAYAGSAFICPEFRPLMKGIEKADSFNFNPHKWMLVNFDCSAMWLKDPNYVVNAFNVDPLYLKHEQQGNAPDYRHWQIPLGRRFRSLKLWFVMRIYGVKGLQAHIRRQVALAKQFECLVLKDNRFELVCPASMGLVCFRLKGSNEMNEILLKKINSHGTIHLVPSKIKDKYFLRMAVCSRFCQPADMELAFNEVASLASELTSILS</sequence>
<evidence type="ECO:0000256" key="3">
    <source>
        <dbReference type="ARBA" id="ARBA00011738"/>
    </source>
</evidence>
<dbReference type="EC" id="4.1.1.28" evidence="8"/>
<dbReference type="InterPro" id="IPR021115">
    <property type="entry name" value="Pyridoxal-P_BS"/>
</dbReference>
<dbReference type="Proteomes" id="UP000494165">
    <property type="component" value="Unassembled WGS sequence"/>
</dbReference>
<evidence type="ECO:0000256" key="5">
    <source>
        <dbReference type="ARBA" id="ARBA00022793"/>
    </source>
</evidence>
<evidence type="ECO:0000256" key="2">
    <source>
        <dbReference type="ARBA" id="ARBA00009533"/>
    </source>
</evidence>
<dbReference type="GO" id="GO:0042427">
    <property type="term" value="P:serotonin biosynthetic process"/>
    <property type="evidence" value="ECO:0007669"/>
    <property type="project" value="TreeGrafter"/>
</dbReference>
<organism evidence="12 13">
    <name type="scientific">Cloeon dipterum</name>
    <dbReference type="NCBI Taxonomy" id="197152"/>
    <lineage>
        <taxon>Eukaryota</taxon>
        <taxon>Metazoa</taxon>
        <taxon>Ecdysozoa</taxon>
        <taxon>Arthropoda</taxon>
        <taxon>Hexapoda</taxon>
        <taxon>Insecta</taxon>
        <taxon>Pterygota</taxon>
        <taxon>Palaeoptera</taxon>
        <taxon>Ephemeroptera</taxon>
        <taxon>Pisciforma</taxon>
        <taxon>Baetidae</taxon>
        <taxon>Cloeon</taxon>
    </lineage>
</organism>
<dbReference type="PRINTS" id="PR00800">
    <property type="entry name" value="YHDCRBOXLASE"/>
</dbReference>
<dbReference type="Gene3D" id="3.40.640.10">
    <property type="entry name" value="Type I PLP-dependent aspartate aminotransferase-like (Major domain)"/>
    <property type="match status" value="3"/>
</dbReference>
<evidence type="ECO:0000256" key="7">
    <source>
        <dbReference type="ARBA" id="ARBA00023239"/>
    </source>
</evidence>
<evidence type="ECO:0000256" key="8">
    <source>
        <dbReference type="ARBA" id="ARBA00038886"/>
    </source>
</evidence>
<keyword evidence="5" id="KW-0210">Decarboxylase</keyword>
<comment type="cofactor">
    <cofactor evidence="1 11">
        <name>pyridoxal 5'-phosphate</name>
        <dbReference type="ChEBI" id="CHEBI:597326"/>
    </cofactor>
</comment>
<gene>
    <name evidence="12" type="ORF">CLODIP_2_CD03529</name>
</gene>
<dbReference type="EMBL" id="CADEPI010000017">
    <property type="protein sequence ID" value="CAB3364665.1"/>
    <property type="molecule type" value="Genomic_DNA"/>
</dbReference>
<keyword evidence="13" id="KW-1185">Reference proteome</keyword>
<evidence type="ECO:0000313" key="12">
    <source>
        <dbReference type="EMBL" id="CAB3364665.1"/>
    </source>
</evidence>
<dbReference type="FunFam" id="1.20.1340.10:FF:000001">
    <property type="entry name" value="Histidine decarboxylase"/>
    <property type="match status" value="1"/>
</dbReference>
<feature type="modified residue" description="N6-(pyridoxal phosphate)lysine" evidence="11">
    <location>
        <position position="771"/>
    </location>
</feature>
<comment type="similarity">
    <text evidence="2">Belongs to the group II decarboxylase family.</text>
</comment>
<accession>A0A8S1C9R1</accession>
<evidence type="ECO:0000313" key="13">
    <source>
        <dbReference type="Proteomes" id="UP000494165"/>
    </source>
</evidence>
<keyword evidence="7" id="KW-0456">Lyase</keyword>
<dbReference type="InterPro" id="IPR015421">
    <property type="entry name" value="PyrdxlP-dep_Trfase_major"/>
</dbReference>
<dbReference type="GO" id="GO:0042423">
    <property type="term" value="P:catecholamine biosynthetic process"/>
    <property type="evidence" value="ECO:0007669"/>
    <property type="project" value="UniProtKB-KW"/>
</dbReference>
<dbReference type="InterPro" id="IPR015422">
    <property type="entry name" value="PyrdxlP-dep_Trfase_small"/>
</dbReference>
<dbReference type="GO" id="GO:0006520">
    <property type="term" value="P:amino acid metabolic process"/>
    <property type="evidence" value="ECO:0007669"/>
    <property type="project" value="InterPro"/>
</dbReference>
<dbReference type="AlphaFoldDB" id="A0A8S1C9R1"/>
<dbReference type="SUPFAM" id="SSF53383">
    <property type="entry name" value="PLP-dependent transferases"/>
    <property type="match status" value="2"/>
</dbReference>
<dbReference type="Gene3D" id="1.20.1340.10">
    <property type="entry name" value="dopa decarboxylase, N-terminal domain"/>
    <property type="match status" value="2"/>
</dbReference>
<dbReference type="Gene3D" id="3.90.1150.10">
    <property type="entry name" value="Aspartate Aminotransferase, domain 1"/>
    <property type="match status" value="2"/>
</dbReference>
<evidence type="ECO:0000256" key="9">
    <source>
        <dbReference type="ARBA" id="ARBA00040968"/>
    </source>
</evidence>
<dbReference type="OrthoDB" id="639767at2759"/>
<comment type="subunit">
    <text evidence="3">Homodimer.</text>
</comment>
<evidence type="ECO:0000256" key="4">
    <source>
        <dbReference type="ARBA" id="ARBA00022584"/>
    </source>
</evidence>
<evidence type="ECO:0000256" key="6">
    <source>
        <dbReference type="ARBA" id="ARBA00022898"/>
    </source>
</evidence>
<dbReference type="GO" id="GO:0030170">
    <property type="term" value="F:pyridoxal phosphate binding"/>
    <property type="evidence" value="ECO:0007669"/>
    <property type="project" value="InterPro"/>
</dbReference>
<keyword evidence="4" id="KW-0127">Catecholamine biosynthesis</keyword>
<evidence type="ECO:0000256" key="10">
    <source>
        <dbReference type="ARBA" id="ARBA00041275"/>
    </source>
</evidence>
<evidence type="ECO:0000256" key="11">
    <source>
        <dbReference type="PIRSR" id="PIRSR602129-50"/>
    </source>
</evidence>
<dbReference type="GO" id="GO:0004058">
    <property type="term" value="F:aromatic-L-amino-acid decarboxylase activity"/>
    <property type="evidence" value="ECO:0007669"/>
    <property type="project" value="UniProtKB-EC"/>
</dbReference>
<comment type="caution">
    <text evidence="12">The sequence shown here is derived from an EMBL/GenBank/DDBJ whole genome shotgun (WGS) entry which is preliminary data.</text>
</comment>
<evidence type="ECO:0000256" key="1">
    <source>
        <dbReference type="ARBA" id="ARBA00001933"/>
    </source>
</evidence>
<dbReference type="GO" id="GO:0005737">
    <property type="term" value="C:cytoplasm"/>
    <property type="evidence" value="ECO:0007669"/>
    <property type="project" value="TreeGrafter"/>
</dbReference>